<dbReference type="InterPro" id="IPR029045">
    <property type="entry name" value="ClpP/crotonase-like_dom_sf"/>
</dbReference>
<feature type="chain" id="PRO_5014324569" evidence="1">
    <location>
        <begin position="21"/>
        <end position="786"/>
    </location>
</feature>
<dbReference type="EMBL" id="KZ613950">
    <property type="protein sequence ID" value="PMD36985.1"/>
    <property type="molecule type" value="Genomic_DNA"/>
</dbReference>
<dbReference type="GO" id="GO:0008236">
    <property type="term" value="F:serine-type peptidase activity"/>
    <property type="evidence" value="ECO:0007669"/>
    <property type="project" value="InterPro"/>
</dbReference>
<dbReference type="STRING" id="1149755.A0A2J6REQ2"/>
<gene>
    <name evidence="4" type="ORF">L207DRAFT_546229</name>
</gene>
<dbReference type="PANTHER" id="PTHR37049:SF4">
    <property type="entry name" value="RHODANESE DOMAIN-CONTAINING PROTEIN"/>
    <property type="match status" value="1"/>
</dbReference>
<reference evidence="4 5" key="1">
    <citation type="submission" date="2016-04" db="EMBL/GenBank/DDBJ databases">
        <title>A degradative enzymes factory behind the ericoid mycorrhizal symbiosis.</title>
        <authorList>
            <consortium name="DOE Joint Genome Institute"/>
            <person name="Martino E."/>
            <person name="Morin E."/>
            <person name="Grelet G."/>
            <person name="Kuo A."/>
            <person name="Kohler A."/>
            <person name="Daghino S."/>
            <person name="Barry K."/>
            <person name="Choi C."/>
            <person name="Cichocki N."/>
            <person name="Clum A."/>
            <person name="Copeland A."/>
            <person name="Hainaut M."/>
            <person name="Haridas S."/>
            <person name="Labutti K."/>
            <person name="Lindquist E."/>
            <person name="Lipzen A."/>
            <person name="Khouja H.-R."/>
            <person name="Murat C."/>
            <person name="Ohm R."/>
            <person name="Olson A."/>
            <person name="Spatafora J."/>
            <person name="Veneault-Fourrey C."/>
            <person name="Henrissat B."/>
            <person name="Grigoriev I."/>
            <person name="Martin F."/>
            <person name="Perotto S."/>
        </authorList>
    </citation>
    <scope>NUCLEOTIDE SEQUENCE [LARGE SCALE GENOMIC DNA]</scope>
    <source>
        <strain evidence="4 5">F</strain>
    </source>
</reference>
<dbReference type="GO" id="GO:0006508">
    <property type="term" value="P:proteolysis"/>
    <property type="evidence" value="ECO:0007669"/>
    <property type="project" value="InterPro"/>
</dbReference>
<dbReference type="Gene3D" id="3.90.226.10">
    <property type="entry name" value="2-enoyl-CoA Hydratase, Chain A, domain 1"/>
    <property type="match status" value="1"/>
</dbReference>
<dbReference type="Pfam" id="PF23658">
    <property type="entry name" value="PDZ_CPAF_rel"/>
    <property type="match status" value="1"/>
</dbReference>
<evidence type="ECO:0000313" key="5">
    <source>
        <dbReference type="Proteomes" id="UP000235786"/>
    </source>
</evidence>
<keyword evidence="5" id="KW-1185">Reference proteome</keyword>
<sequence length="786" mass="84406">MLLPWASLFLAAVALGDCSADNCLRALKSDSVSGGVEAAQSFCGPFISSSLPAPEIPSYAAAACQDNQHGSLAFRLSSACECIAAATTSISSAVPTKTLVATATSSATKIASAATTTSATNLTMQPTVAAQLAHDCLASVPLAKQAALNLVDAIEPYLEWQSDSAYKKDPPATYFYPPHDMFAYLASVKGKLQNNTYANEYEFQQDLYQIWARSHDGHFVYYPDLLTKAFEFGRQLSLVSISKDGTSLPEVKIYEDVVSSPSTASVVTKINGVDASTYVANWIYQASFNQDADAAYNSMFYKKAFTAGGEGNGYFSSGGRARYIYPGPNTTFTFANGTVLTLTNIANIKSEFAGVVDGPTFFTHFCNLTGAAGGLAEAAVTGNAGSSAVITAPGYPPAVDITNDGVVSGYYLNGTGYNDIAVLSLLAFESEDFVEFQKTAQKFLSDAVLAGKTKLIVDLSANGGGYILQGYDMFRQLFPNIVQDGYTRWRESDTFLAISHIFSTLSTNFTETSASALDIQRYESTFNKGYDLNFTNQAFLTFADKFAPHVYKGDNFTALMRWNLTDPLTTSDFTYGVGTNITGYNSRTNFTQPFQAENIILLYDGYCASTCGIFAEFMRTQGGVKSIAMGGRPIAGPIQGLGGIKGAESLGFEDVWKYAQLASKNGTLDQQKTLAKLSLLPISRSSSSGINVRDNIIPDHVADGLPAQYVVEYSECRLYYTEPMVTDVTAMWKAAADSAFNGKACAAGSLPKRDLVRARRAAGMRRVVSTKSEVFVEAHGNFKAIP</sequence>
<feature type="domain" description="Tail specific protease" evidence="2">
    <location>
        <begin position="419"/>
        <end position="626"/>
    </location>
</feature>
<dbReference type="InterPro" id="IPR005151">
    <property type="entry name" value="Tail-specific_protease"/>
</dbReference>
<protein>
    <submittedName>
        <fullName evidence="4">Peptidase s41 family protein</fullName>
    </submittedName>
</protein>
<dbReference type="InterPro" id="IPR052766">
    <property type="entry name" value="S41A_metabolite_peptidase"/>
</dbReference>
<proteinExistence type="predicted"/>
<dbReference type="Proteomes" id="UP000235786">
    <property type="component" value="Unassembled WGS sequence"/>
</dbReference>
<name>A0A2J6REQ2_HYAVF</name>
<organism evidence="4 5">
    <name type="scientific">Hyaloscypha variabilis (strain UAMH 11265 / GT02V1 / F)</name>
    <name type="common">Meliniomyces variabilis</name>
    <dbReference type="NCBI Taxonomy" id="1149755"/>
    <lineage>
        <taxon>Eukaryota</taxon>
        <taxon>Fungi</taxon>
        <taxon>Dikarya</taxon>
        <taxon>Ascomycota</taxon>
        <taxon>Pezizomycotina</taxon>
        <taxon>Leotiomycetes</taxon>
        <taxon>Helotiales</taxon>
        <taxon>Hyaloscyphaceae</taxon>
        <taxon>Hyaloscypha</taxon>
        <taxon>Hyaloscypha variabilis</taxon>
    </lineage>
</organism>
<evidence type="ECO:0000313" key="4">
    <source>
        <dbReference type="EMBL" id="PMD36985.1"/>
    </source>
</evidence>
<feature type="signal peptide" evidence="1">
    <location>
        <begin position="1"/>
        <end position="20"/>
    </location>
</feature>
<evidence type="ECO:0000259" key="3">
    <source>
        <dbReference type="Pfam" id="PF23658"/>
    </source>
</evidence>
<dbReference type="AlphaFoldDB" id="A0A2J6REQ2"/>
<feature type="domain" description="CPAF-like PDZ" evidence="3">
    <location>
        <begin position="231"/>
        <end position="352"/>
    </location>
</feature>
<evidence type="ECO:0000256" key="1">
    <source>
        <dbReference type="SAM" id="SignalP"/>
    </source>
</evidence>
<dbReference type="OrthoDB" id="27214at2759"/>
<evidence type="ECO:0000259" key="2">
    <source>
        <dbReference type="Pfam" id="PF03572"/>
    </source>
</evidence>
<accession>A0A2J6REQ2</accession>
<dbReference type="InterPro" id="IPR056186">
    <property type="entry name" value="PDZ_CPAF-rel"/>
</dbReference>
<keyword evidence="1" id="KW-0732">Signal</keyword>
<dbReference type="Pfam" id="PF03572">
    <property type="entry name" value="Peptidase_S41"/>
    <property type="match status" value="1"/>
</dbReference>
<dbReference type="PANTHER" id="PTHR37049">
    <property type="entry name" value="PEPTIDASE S41 FAMILY PROTEIN"/>
    <property type="match status" value="1"/>
</dbReference>
<dbReference type="SUPFAM" id="SSF52096">
    <property type="entry name" value="ClpP/crotonase"/>
    <property type="match status" value="1"/>
</dbReference>